<evidence type="ECO:0000313" key="2">
    <source>
        <dbReference type="Proteomes" id="UP000439903"/>
    </source>
</evidence>
<organism evidence="1 2">
    <name type="scientific">Gigaspora margarita</name>
    <dbReference type="NCBI Taxonomy" id="4874"/>
    <lineage>
        <taxon>Eukaryota</taxon>
        <taxon>Fungi</taxon>
        <taxon>Fungi incertae sedis</taxon>
        <taxon>Mucoromycota</taxon>
        <taxon>Glomeromycotina</taxon>
        <taxon>Glomeromycetes</taxon>
        <taxon>Diversisporales</taxon>
        <taxon>Gigasporaceae</taxon>
        <taxon>Gigaspora</taxon>
    </lineage>
</organism>
<accession>A0A8H4AXH2</accession>
<sequence>MTEEIVFINLIKYVSNKLSNLDEGSGISFSLCVELDNNTLTNAYHDTKLLSWQANYWYRYSSKRSKSKLNHDIQHEKPVEITTPEEIKHEIMHNLHMDPVQLRIQICQRFDALQVTPKQINYWCSTFNQQFFKLDKDSFTSICQYLDNPKNNSKFCYE</sequence>
<gene>
    <name evidence="1" type="ORF">F8M41_004777</name>
</gene>
<dbReference type="EMBL" id="WTPW01000145">
    <property type="protein sequence ID" value="KAF0542080.1"/>
    <property type="molecule type" value="Genomic_DNA"/>
</dbReference>
<comment type="caution">
    <text evidence="1">The sequence shown here is derived from an EMBL/GenBank/DDBJ whole genome shotgun (WGS) entry which is preliminary data.</text>
</comment>
<protein>
    <submittedName>
        <fullName evidence="1">Uncharacterized protein</fullName>
    </submittedName>
</protein>
<keyword evidence="2" id="KW-1185">Reference proteome</keyword>
<dbReference type="AlphaFoldDB" id="A0A8H4AXH2"/>
<reference evidence="1 2" key="1">
    <citation type="journal article" date="2019" name="Environ. Microbiol.">
        <title>At the nexus of three kingdoms: the genome of the mycorrhizal fungus Gigaspora margarita provides insights into plant, endobacterial and fungal interactions.</title>
        <authorList>
            <person name="Venice F."/>
            <person name="Ghignone S."/>
            <person name="Salvioli di Fossalunga A."/>
            <person name="Amselem J."/>
            <person name="Novero M."/>
            <person name="Xianan X."/>
            <person name="Sedzielewska Toro K."/>
            <person name="Morin E."/>
            <person name="Lipzen A."/>
            <person name="Grigoriev I.V."/>
            <person name="Henrissat B."/>
            <person name="Martin F.M."/>
            <person name="Bonfante P."/>
        </authorList>
    </citation>
    <scope>NUCLEOTIDE SEQUENCE [LARGE SCALE GENOMIC DNA]</scope>
    <source>
        <strain evidence="1 2">BEG34</strain>
    </source>
</reference>
<evidence type="ECO:0000313" key="1">
    <source>
        <dbReference type="EMBL" id="KAF0542080.1"/>
    </source>
</evidence>
<proteinExistence type="predicted"/>
<dbReference type="Proteomes" id="UP000439903">
    <property type="component" value="Unassembled WGS sequence"/>
</dbReference>
<dbReference type="OrthoDB" id="2436054at2759"/>
<name>A0A8H4AXH2_GIGMA</name>